<proteinExistence type="inferred from homology"/>
<dbReference type="InterPro" id="IPR006735">
    <property type="entry name" value="Rtf2"/>
</dbReference>
<feature type="region of interest" description="Disordered" evidence="2">
    <location>
        <begin position="1"/>
        <end position="25"/>
    </location>
</feature>
<feature type="compositionally biased region" description="Basic residues" evidence="2">
    <location>
        <begin position="235"/>
        <end position="246"/>
    </location>
</feature>
<dbReference type="EMBL" id="KZ819188">
    <property type="protein sequence ID" value="PWZ03494.1"/>
    <property type="molecule type" value="Genomic_DNA"/>
</dbReference>
<feature type="compositionally biased region" description="Low complexity" evidence="2">
    <location>
        <begin position="263"/>
        <end position="274"/>
    </location>
</feature>
<dbReference type="OrthoDB" id="247013at2759"/>
<evidence type="ECO:0000313" key="4">
    <source>
        <dbReference type="Proteomes" id="UP000246740"/>
    </source>
</evidence>
<comment type="similarity">
    <text evidence="1">Belongs to the rtf2 family.</text>
</comment>
<feature type="non-terminal residue" evidence="3">
    <location>
        <position position="1"/>
    </location>
</feature>
<dbReference type="CDD" id="cd16653">
    <property type="entry name" value="RING-like_Rtf2"/>
    <property type="match status" value="1"/>
</dbReference>
<accession>A0A317XYY6</accession>
<dbReference type="InParanoid" id="A0A317XYY6"/>
<name>A0A317XYY6_9BASI</name>
<gene>
    <name evidence="3" type="ORF">BCV70DRAFT_154947</name>
</gene>
<dbReference type="PANTHER" id="PTHR12775">
    <property type="entry name" value="PROTEIN C20ORF43 HOMOLOG"/>
    <property type="match status" value="1"/>
</dbReference>
<feature type="region of interest" description="Disordered" evidence="2">
    <location>
        <begin position="156"/>
        <end position="176"/>
    </location>
</feature>
<evidence type="ECO:0000256" key="2">
    <source>
        <dbReference type="SAM" id="MobiDB-lite"/>
    </source>
</evidence>
<dbReference type="PANTHER" id="PTHR12775:SF0">
    <property type="entry name" value="REPLICATION TERMINATION FACTOR 2"/>
    <property type="match status" value="1"/>
</dbReference>
<feature type="region of interest" description="Disordered" evidence="2">
    <location>
        <begin position="196"/>
        <end position="313"/>
    </location>
</feature>
<organism evidence="3 4">
    <name type="scientific">Testicularia cyperi</name>
    <dbReference type="NCBI Taxonomy" id="1882483"/>
    <lineage>
        <taxon>Eukaryota</taxon>
        <taxon>Fungi</taxon>
        <taxon>Dikarya</taxon>
        <taxon>Basidiomycota</taxon>
        <taxon>Ustilaginomycotina</taxon>
        <taxon>Ustilaginomycetes</taxon>
        <taxon>Ustilaginales</taxon>
        <taxon>Anthracoideaceae</taxon>
        <taxon>Testicularia</taxon>
    </lineage>
</organism>
<feature type="compositionally biased region" description="Basic and acidic residues" evidence="2">
    <location>
        <begin position="8"/>
        <end position="25"/>
    </location>
</feature>
<dbReference type="AlphaFoldDB" id="A0A317XYY6"/>
<feature type="compositionally biased region" description="Basic and acidic residues" evidence="2">
    <location>
        <begin position="219"/>
        <end position="234"/>
    </location>
</feature>
<keyword evidence="4" id="KW-1185">Reference proteome</keyword>
<dbReference type="STRING" id="1882483.A0A317XYY6"/>
<feature type="compositionally biased region" description="Low complexity" evidence="2">
    <location>
        <begin position="157"/>
        <end position="168"/>
    </location>
</feature>
<reference evidence="3 4" key="1">
    <citation type="journal article" date="2018" name="Mol. Biol. Evol.">
        <title>Broad Genomic Sampling Reveals a Smut Pathogenic Ancestry of the Fungal Clade Ustilaginomycotina.</title>
        <authorList>
            <person name="Kijpornyongpan T."/>
            <person name="Mondo S.J."/>
            <person name="Barry K."/>
            <person name="Sandor L."/>
            <person name="Lee J."/>
            <person name="Lipzen A."/>
            <person name="Pangilinan J."/>
            <person name="LaButti K."/>
            <person name="Hainaut M."/>
            <person name="Henrissat B."/>
            <person name="Grigoriev I.V."/>
            <person name="Spatafora J.W."/>
            <person name="Aime M.C."/>
        </authorList>
    </citation>
    <scope>NUCLEOTIDE SEQUENCE [LARGE SCALE GENOMIC DNA]</scope>
    <source>
        <strain evidence="3 4">MCA 3645</strain>
    </source>
</reference>
<dbReference type="Proteomes" id="UP000246740">
    <property type="component" value="Unassembled WGS sequence"/>
</dbReference>
<sequence length="313" mass="33550">GNDGGTIAKRDELVRTKAAEEKADPESARLARWTQCFLSRSPLRPPVVSDPLGRLYNKDVVIENLLARHAGSAMDGSTAAGMSHIRGLKDLVELNLTPNPDYASPSAKSESSEAKVVPYICPLTSRQMNGIHRFVYIATCGCVVSQQGLRAVVTIESTSSSSSSNKDSSALDPDKVPCPSCGKPFSTIDIVKRKSAAKANGEKHGNVITLNPSAEEEAEMRNTMESRRAQEAARKANKSTSRSKSRCKADPSTTNGNEKLRAGAKAARRANVAACDPEVAPEGDKQPIPTSRRPEQEHGGANSRSPKRTRMVA</sequence>
<evidence type="ECO:0000313" key="3">
    <source>
        <dbReference type="EMBL" id="PWZ03494.1"/>
    </source>
</evidence>
<dbReference type="GO" id="GO:0005634">
    <property type="term" value="C:nucleus"/>
    <property type="evidence" value="ECO:0007669"/>
    <property type="project" value="TreeGrafter"/>
</dbReference>
<evidence type="ECO:0000256" key="1">
    <source>
        <dbReference type="ARBA" id="ARBA00009885"/>
    </source>
</evidence>
<protein>
    <submittedName>
        <fullName evidence="3">DUF602-domain-containing protein</fullName>
    </submittedName>
</protein>
<dbReference type="Pfam" id="PF04641">
    <property type="entry name" value="Rtf2"/>
    <property type="match status" value="1"/>
</dbReference>
<dbReference type="GO" id="GO:0006274">
    <property type="term" value="P:DNA replication termination"/>
    <property type="evidence" value="ECO:0007669"/>
    <property type="project" value="TreeGrafter"/>
</dbReference>
<dbReference type="InterPro" id="IPR027799">
    <property type="entry name" value="Rtf2_RING-finger"/>
</dbReference>